<name>A0A1V2H2R5_9PROT</name>
<dbReference type="Proteomes" id="UP000188879">
    <property type="component" value="Unassembled WGS sequence"/>
</dbReference>
<comment type="caution">
    <text evidence="2">The sequence shown here is derived from an EMBL/GenBank/DDBJ whole genome shotgun (WGS) entry which is preliminary data.</text>
</comment>
<accession>A0A1V2H2R5</accession>
<evidence type="ECO:0000256" key="1">
    <source>
        <dbReference type="SAM" id="MobiDB-lite"/>
    </source>
</evidence>
<evidence type="ECO:0000313" key="2">
    <source>
        <dbReference type="EMBL" id="ONG53288.1"/>
    </source>
</evidence>
<feature type="region of interest" description="Disordered" evidence="1">
    <location>
        <begin position="86"/>
        <end position="109"/>
    </location>
</feature>
<reference evidence="2 3" key="1">
    <citation type="submission" date="2016-10" db="EMBL/GenBank/DDBJ databases">
        <title>Draft Genome sequence of Roseomonas sp. strain M3.</title>
        <authorList>
            <person name="Subhash Y."/>
            <person name="Lee S."/>
        </authorList>
    </citation>
    <scope>NUCLEOTIDE SEQUENCE [LARGE SCALE GENOMIC DNA]</scope>
    <source>
        <strain evidence="2 3">M3</strain>
    </source>
</reference>
<protein>
    <submittedName>
        <fullName evidence="2">Uncharacterized protein</fullName>
    </submittedName>
</protein>
<proteinExistence type="predicted"/>
<gene>
    <name evidence="2" type="ORF">BKE38_12565</name>
</gene>
<dbReference type="EMBL" id="MLCO01000105">
    <property type="protein sequence ID" value="ONG53288.1"/>
    <property type="molecule type" value="Genomic_DNA"/>
</dbReference>
<dbReference type="OrthoDB" id="7268941at2"/>
<organism evidence="2 3">
    <name type="scientific">Teichococcus deserti</name>
    <dbReference type="NCBI Taxonomy" id="1817963"/>
    <lineage>
        <taxon>Bacteria</taxon>
        <taxon>Pseudomonadati</taxon>
        <taxon>Pseudomonadota</taxon>
        <taxon>Alphaproteobacteria</taxon>
        <taxon>Acetobacterales</taxon>
        <taxon>Roseomonadaceae</taxon>
        <taxon>Roseomonas</taxon>
    </lineage>
</organism>
<sequence>MHSMVNGNYRARSAGLARAIAAAPAPVEPMTSYEFSQALRVIRWTPGEAAERLGFAPSTIRKMISEYGRIPEDVAAWLRPYAAETAALNARHPPPQRIGQTVPAKERGQ</sequence>
<keyword evidence="3" id="KW-1185">Reference proteome</keyword>
<evidence type="ECO:0000313" key="3">
    <source>
        <dbReference type="Proteomes" id="UP000188879"/>
    </source>
</evidence>
<dbReference type="AlphaFoldDB" id="A0A1V2H2R5"/>
<dbReference type="RefSeq" id="WP_131829582.1">
    <property type="nucleotide sequence ID" value="NZ_MLCO01000105.1"/>
</dbReference>